<organism evidence="3 4">
    <name type="scientific">Pelusios castaneus</name>
    <name type="common">West African mud turtle</name>
    <dbReference type="NCBI Taxonomy" id="367368"/>
    <lineage>
        <taxon>Eukaryota</taxon>
        <taxon>Metazoa</taxon>
        <taxon>Chordata</taxon>
        <taxon>Craniata</taxon>
        <taxon>Vertebrata</taxon>
        <taxon>Euteleostomi</taxon>
        <taxon>Archelosauria</taxon>
        <taxon>Testudinata</taxon>
        <taxon>Testudines</taxon>
        <taxon>Pleurodira</taxon>
        <taxon>Pelomedusidae</taxon>
        <taxon>Pelusios</taxon>
    </lineage>
</organism>
<dbReference type="SMART" id="SM00239">
    <property type="entry name" value="C2"/>
    <property type="match status" value="1"/>
</dbReference>
<keyword evidence="4" id="KW-1185">Reference proteome</keyword>
<evidence type="ECO:0000313" key="4">
    <source>
        <dbReference type="Proteomes" id="UP000694393"/>
    </source>
</evidence>
<dbReference type="Proteomes" id="UP000694393">
    <property type="component" value="Unplaced"/>
</dbReference>
<reference evidence="3" key="1">
    <citation type="submission" date="2025-08" db="UniProtKB">
        <authorList>
            <consortium name="Ensembl"/>
        </authorList>
    </citation>
    <scope>IDENTIFICATION</scope>
</reference>
<name>A0A8C8RK22_9SAUR</name>
<sequence>SGVLEAPSEVDEAVRTSETNNWHLAHCGKESISVTLHGATNLPATRKGNMPWPYVTVKSSSDEEKKQEAQGVTHVSSEPTHSPTWEEKVTVEIDAEDAGHEAVTLTVADKITKEVLASYKIPVRYLRSFHHYHFRLVLVSIGQPNTHLDTCGYGGVALFHITCHLLASCRTPDCSFPSCHREALKARPAASPAVDVITITFPDPSMMAFDVPRVTSQGYPQVTHSGGPPEKPTWNSSFLFQGRDGATLFSDDTALVIEYYPYQAISQTGAENMPKPLGYSVLPLTSRVYRSLVAESNRSGVQVDNVPIQVTSGTTHLPL</sequence>
<dbReference type="CDD" id="cd00030">
    <property type="entry name" value="C2"/>
    <property type="match status" value="1"/>
</dbReference>
<evidence type="ECO:0000259" key="2">
    <source>
        <dbReference type="PROSITE" id="PS50004"/>
    </source>
</evidence>
<dbReference type="Ensembl" id="ENSPCET00000007188.1">
    <property type="protein sequence ID" value="ENSPCEP00000006945.1"/>
    <property type="gene ID" value="ENSPCEG00000005508.1"/>
</dbReference>
<evidence type="ECO:0000256" key="1">
    <source>
        <dbReference type="SAM" id="MobiDB-lite"/>
    </source>
</evidence>
<evidence type="ECO:0000313" key="3">
    <source>
        <dbReference type="Ensembl" id="ENSPCEP00000006945.1"/>
    </source>
</evidence>
<dbReference type="PANTHER" id="PTHR21623">
    <property type="entry name" value="SPERIOLIN-BINDING FACTOR"/>
    <property type="match status" value="1"/>
</dbReference>
<reference evidence="3" key="2">
    <citation type="submission" date="2025-09" db="UniProtKB">
        <authorList>
            <consortium name="Ensembl"/>
        </authorList>
    </citation>
    <scope>IDENTIFICATION</scope>
</reference>
<dbReference type="Pfam" id="PF00168">
    <property type="entry name" value="C2"/>
    <property type="match status" value="1"/>
</dbReference>
<feature type="compositionally biased region" description="Polar residues" evidence="1">
    <location>
        <begin position="73"/>
        <end position="83"/>
    </location>
</feature>
<dbReference type="InterPro" id="IPR039889">
    <property type="entry name" value="CCD33"/>
</dbReference>
<dbReference type="SUPFAM" id="SSF49562">
    <property type="entry name" value="C2 domain (Calcium/lipid-binding domain, CaLB)"/>
    <property type="match status" value="1"/>
</dbReference>
<dbReference type="GO" id="GO:0005777">
    <property type="term" value="C:peroxisome"/>
    <property type="evidence" value="ECO:0007669"/>
    <property type="project" value="TreeGrafter"/>
</dbReference>
<dbReference type="PROSITE" id="PS50004">
    <property type="entry name" value="C2"/>
    <property type="match status" value="1"/>
</dbReference>
<proteinExistence type="predicted"/>
<accession>A0A8C8RK22</accession>
<dbReference type="Gene3D" id="2.60.40.150">
    <property type="entry name" value="C2 domain"/>
    <property type="match status" value="1"/>
</dbReference>
<feature type="domain" description="C2" evidence="2">
    <location>
        <begin position="10"/>
        <end position="136"/>
    </location>
</feature>
<dbReference type="InterPro" id="IPR035892">
    <property type="entry name" value="C2_domain_sf"/>
</dbReference>
<protein>
    <submittedName>
        <fullName evidence="3">Coiled-coil domain containing 33</fullName>
    </submittedName>
</protein>
<dbReference type="AlphaFoldDB" id="A0A8C8RK22"/>
<dbReference type="InterPro" id="IPR000008">
    <property type="entry name" value="C2_dom"/>
</dbReference>
<dbReference type="PANTHER" id="PTHR21623:SF2">
    <property type="entry name" value="COILED-COIL DOMAIN-CONTAINING PROTEIN 33"/>
    <property type="match status" value="1"/>
</dbReference>
<feature type="region of interest" description="Disordered" evidence="1">
    <location>
        <begin position="59"/>
        <end position="85"/>
    </location>
</feature>